<feature type="binding site" evidence="3">
    <location>
        <position position="95"/>
    </location>
    <ligand>
        <name>Zn(2+)</name>
        <dbReference type="ChEBI" id="CHEBI:29105"/>
        <label>1</label>
    </ligand>
</feature>
<dbReference type="InterPro" id="IPR002933">
    <property type="entry name" value="Peptidase_M20"/>
</dbReference>
<gene>
    <name evidence="5" type="ORF">GCM10007971_26550</name>
</gene>
<dbReference type="PANTHER" id="PTHR32494:SF5">
    <property type="entry name" value="ALLANTOATE AMIDOHYDROLASE"/>
    <property type="match status" value="1"/>
</dbReference>
<dbReference type="NCBIfam" id="NF006771">
    <property type="entry name" value="PRK09290.1-5"/>
    <property type="match status" value="1"/>
</dbReference>
<sequence>MKKVEERINFRRLKNTIDKSAEIGEIPGNGLKRLALSDEDKEMRDLFKSWMEETGLSVRIDDFGNMYGRREGKRDLAPVLIGSHLDTQPRGGRFDGILGVLTALEVVRTLNDYHIETARPIEIINFTNEEGARFEPPMMASGGLAGIFEKEFVYSRVDRTGKSFEDELKRIGYDGLQENRIKDFFAFLELHIEQGPVLESENISIGGVEGIQGMNWREITVTGEADHAGPTPMHLRKDALAAASKMMSVIEETAIKYGVTATVGRLSVTPDVANCVPGEVVFSLDVRHMDNDLRMKTLEKMIDEMEKVALERNVSFEVENLWDSETTLFNEKLRNLIMETAEKYGYTSKSIPSGAGHDAKYMNELGPTAMIFLPSVNGKSHDVSELTLDEDIEKGANVLFGVIKRLANDEMKL</sequence>
<dbReference type="InterPro" id="IPR011650">
    <property type="entry name" value="Peptidase_M20_dimer"/>
</dbReference>
<dbReference type="NCBIfam" id="TIGR01879">
    <property type="entry name" value="hydantase"/>
    <property type="match status" value="1"/>
</dbReference>
<feature type="binding site" evidence="3">
    <location>
        <position position="381"/>
    </location>
    <ligand>
        <name>Zn(2+)</name>
        <dbReference type="ChEBI" id="CHEBI:29105"/>
        <label>2</label>
    </ligand>
</feature>
<keyword evidence="2 5" id="KW-0378">Hydrolase</keyword>
<reference evidence="5" key="1">
    <citation type="journal article" date="2014" name="Int. J. Syst. Evol. Microbiol.">
        <title>Complete genome sequence of Corynebacterium casei LMG S-19264T (=DSM 44701T), isolated from a smear-ripened cheese.</title>
        <authorList>
            <consortium name="US DOE Joint Genome Institute (JGI-PGF)"/>
            <person name="Walter F."/>
            <person name="Albersmeier A."/>
            <person name="Kalinowski J."/>
            <person name="Ruckert C."/>
        </authorList>
    </citation>
    <scope>NUCLEOTIDE SEQUENCE</scope>
    <source>
        <strain evidence="5">JCM 17251</strain>
    </source>
</reference>
<feature type="binding site" evidence="3">
    <location>
        <position position="130"/>
    </location>
    <ligand>
        <name>Zn(2+)</name>
        <dbReference type="ChEBI" id="CHEBI:29105"/>
        <label>2</label>
    </ligand>
</feature>
<keyword evidence="6" id="KW-1185">Reference proteome</keyword>
<accession>A0A918D3F9</accession>
<dbReference type="SUPFAM" id="SSF53187">
    <property type="entry name" value="Zn-dependent exopeptidases"/>
    <property type="match status" value="1"/>
</dbReference>
<name>A0A918D3F9_9BACI</name>
<keyword evidence="3" id="KW-0479">Metal-binding</keyword>
<evidence type="ECO:0000256" key="3">
    <source>
        <dbReference type="PIRSR" id="PIRSR001235-1"/>
    </source>
</evidence>
<dbReference type="SUPFAM" id="SSF55031">
    <property type="entry name" value="Bacterial exopeptidase dimerisation domain"/>
    <property type="match status" value="1"/>
</dbReference>
<dbReference type="AlphaFoldDB" id="A0A918D3F9"/>
<feature type="domain" description="Peptidase M20 dimerisation" evidence="4">
    <location>
        <begin position="211"/>
        <end position="311"/>
    </location>
</feature>
<evidence type="ECO:0000313" key="6">
    <source>
        <dbReference type="Proteomes" id="UP000624041"/>
    </source>
</evidence>
<feature type="binding site" evidence="3">
    <location>
        <position position="84"/>
    </location>
    <ligand>
        <name>Zn(2+)</name>
        <dbReference type="ChEBI" id="CHEBI:29105"/>
        <label>1</label>
    </ligand>
</feature>
<comment type="caution">
    <text evidence="5">The sequence shown here is derived from an EMBL/GenBank/DDBJ whole genome shotgun (WGS) entry which is preliminary data.</text>
</comment>
<evidence type="ECO:0000313" key="5">
    <source>
        <dbReference type="EMBL" id="GGN61463.1"/>
    </source>
</evidence>
<dbReference type="GO" id="GO:0016813">
    <property type="term" value="F:hydrolase activity, acting on carbon-nitrogen (but not peptide) bonds, in linear amidines"/>
    <property type="evidence" value="ECO:0007669"/>
    <property type="project" value="InterPro"/>
</dbReference>
<reference evidence="5" key="2">
    <citation type="submission" date="2020-09" db="EMBL/GenBank/DDBJ databases">
        <authorList>
            <person name="Sun Q."/>
            <person name="Ohkuma M."/>
        </authorList>
    </citation>
    <scope>NUCLEOTIDE SEQUENCE</scope>
    <source>
        <strain evidence="5">JCM 17251</strain>
    </source>
</reference>
<dbReference type="InterPro" id="IPR036264">
    <property type="entry name" value="Bact_exopeptidase_dim_dom"/>
</dbReference>
<comment type="similarity">
    <text evidence="1">Belongs to the peptidase M20 family.</text>
</comment>
<dbReference type="CDD" id="cd03884">
    <property type="entry name" value="M20_bAS"/>
    <property type="match status" value="1"/>
</dbReference>
<dbReference type="Pfam" id="PF01546">
    <property type="entry name" value="Peptidase_M20"/>
    <property type="match status" value="1"/>
</dbReference>
<feature type="binding site" evidence="3">
    <location>
        <position position="95"/>
    </location>
    <ligand>
        <name>Zn(2+)</name>
        <dbReference type="ChEBI" id="CHEBI:29105"/>
        <label>2</label>
    </ligand>
</feature>
<dbReference type="InterPro" id="IPR010158">
    <property type="entry name" value="Amidase_Cbmase"/>
</dbReference>
<dbReference type="Pfam" id="PF07687">
    <property type="entry name" value="M20_dimer"/>
    <property type="match status" value="1"/>
</dbReference>
<dbReference type="NCBIfam" id="NF006769">
    <property type="entry name" value="PRK09290.1-3"/>
    <property type="match status" value="1"/>
</dbReference>
<evidence type="ECO:0000259" key="4">
    <source>
        <dbReference type="Pfam" id="PF07687"/>
    </source>
</evidence>
<dbReference type="PANTHER" id="PTHR32494">
    <property type="entry name" value="ALLANTOATE DEIMINASE-RELATED"/>
    <property type="match status" value="1"/>
</dbReference>
<comment type="cofactor">
    <cofactor evidence="3">
        <name>Zn(2+)</name>
        <dbReference type="ChEBI" id="CHEBI:29105"/>
    </cofactor>
    <text evidence="3">Binds 2 Zn(2+) ions per subunit.</text>
</comment>
<protein>
    <submittedName>
        <fullName evidence="5">Zn-dependent hydrolase</fullName>
    </submittedName>
</protein>
<evidence type="ECO:0000256" key="1">
    <source>
        <dbReference type="ARBA" id="ARBA00006153"/>
    </source>
</evidence>
<keyword evidence="3" id="KW-0862">Zinc</keyword>
<feature type="binding site" evidence="3">
    <location>
        <position position="191"/>
    </location>
    <ligand>
        <name>Zn(2+)</name>
        <dbReference type="ChEBI" id="CHEBI:29105"/>
        <label>1</label>
    </ligand>
</feature>
<dbReference type="Gene3D" id="3.40.630.10">
    <property type="entry name" value="Zn peptidases"/>
    <property type="match status" value="1"/>
</dbReference>
<dbReference type="GO" id="GO:0046872">
    <property type="term" value="F:metal ion binding"/>
    <property type="evidence" value="ECO:0007669"/>
    <property type="project" value="UniProtKB-KW"/>
</dbReference>
<dbReference type="Gene3D" id="3.30.70.360">
    <property type="match status" value="1"/>
</dbReference>
<evidence type="ECO:0000256" key="2">
    <source>
        <dbReference type="ARBA" id="ARBA00022801"/>
    </source>
</evidence>
<dbReference type="Proteomes" id="UP000624041">
    <property type="component" value="Unassembled WGS sequence"/>
</dbReference>
<dbReference type="EMBL" id="BMOS01000020">
    <property type="protein sequence ID" value="GGN61463.1"/>
    <property type="molecule type" value="Genomic_DNA"/>
</dbReference>
<proteinExistence type="inferred from homology"/>
<dbReference type="PIRSF" id="PIRSF001235">
    <property type="entry name" value="Amidase_carbamoylase"/>
    <property type="match status" value="1"/>
</dbReference>
<organism evidence="5 6">
    <name type="scientific">Oceanobacillus indicireducens</name>
    <dbReference type="NCBI Taxonomy" id="1004261"/>
    <lineage>
        <taxon>Bacteria</taxon>
        <taxon>Bacillati</taxon>
        <taxon>Bacillota</taxon>
        <taxon>Bacilli</taxon>
        <taxon>Bacillales</taxon>
        <taxon>Bacillaceae</taxon>
        <taxon>Oceanobacillus</taxon>
    </lineage>
</organism>